<evidence type="ECO:0000313" key="10">
    <source>
        <dbReference type="Proteomes" id="UP001580430"/>
    </source>
</evidence>
<feature type="transmembrane region" description="Helical" evidence="7">
    <location>
        <begin position="105"/>
        <end position="126"/>
    </location>
</feature>
<feature type="transmembrane region" description="Helical" evidence="7">
    <location>
        <begin position="280"/>
        <end position="302"/>
    </location>
</feature>
<evidence type="ECO:0000256" key="5">
    <source>
        <dbReference type="ARBA" id="ARBA00022989"/>
    </source>
</evidence>
<feature type="transmembrane region" description="Helical" evidence="7">
    <location>
        <begin position="368"/>
        <end position="391"/>
    </location>
</feature>
<evidence type="ECO:0000256" key="7">
    <source>
        <dbReference type="SAM" id="Phobius"/>
    </source>
</evidence>
<feature type="transmembrane region" description="Helical" evidence="7">
    <location>
        <begin position="36"/>
        <end position="58"/>
    </location>
</feature>
<proteinExistence type="predicted"/>
<protein>
    <submittedName>
        <fullName evidence="9">MFS transporter</fullName>
    </submittedName>
</protein>
<keyword evidence="3" id="KW-1003">Cell membrane</keyword>
<evidence type="ECO:0000256" key="4">
    <source>
        <dbReference type="ARBA" id="ARBA00022692"/>
    </source>
</evidence>
<dbReference type="InterPro" id="IPR020846">
    <property type="entry name" value="MFS_dom"/>
</dbReference>
<keyword evidence="4 7" id="KW-0812">Transmembrane</keyword>
<gene>
    <name evidence="9" type="ORF">ACE5LO_03200</name>
</gene>
<dbReference type="RefSeq" id="WP_375518628.1">
    <property type="nucleotide sequence ID" value="NZ_JBHIRY010000002.1"/>
</dbReference>
<feature type="transmembrane region" description="Helical" evidence="7">
    <location>
        <begin position="246"/>
        <end position="268"/>
    </location>
</feature>
<dbReference type="InterPro" id="IPR011701">
    <property type="entry name" value="MFS"/>
</dbReference>
<dbReference type="Pfam" id="PF07690">
    <property type="entry name" value="MFS_1"/>
    <property type="match status" value="2"/>
</dbReference>
<feature type="transmembrane region" description="Helical" evidence="7">
    <location>
        <begin position="79"/>
        <end position="99"/>
    </location>
</feature>
<sequence length="431" mass="45682">MENISKHAAGRLLSPLFIALWVLVFLVEFLKGSLLVSILPVYMGDSLGLSAGVIGLAFSLQYLGDNLFRVPAGWLAERLGYRGTMAAALIVTIAAVLMMSFFSSSFWLVLACLLLGIGTSPLWPCAMTGTTEISGPNNSNGAAMGTLEIAVLGGTGLGPIIMNFVTASTGQEYSVVFMVLTGCSILMLLVALLLPGRKPVKEAAVRGKAADGGGAPLTLGSRLQQMANNLKSTLDFIKTHLKVNPLLYPALFLQSFVLGLLSPVLTLYARTDLGISPNMYSALLIAGGGITILALIPLGKLVDRFGPRYFLHVGFGLAGLTLFTFAGISTIPMIFLAVCVIGFSYALILPAWNTFLAGLVPGSERGTVWGFFLTLQGSGLVVGPIVSGMLWDHVGHTAPFITSGVVMLLLFICHLLLERRPYRGKSTAPNR</sequence>
<comment type="subcellular location">
    <subcellularLocation>
        <location evidence="1">Cell membrane</location>
        <topology evidence="1">Multi-pass membrane protein</topology>
    </subcellularLocation>
</comment>
<feature type="transmembrane region" description="Helical" evidence="7">
    <location>
        <begin position="12"/>
        <end position="30"/>
    </location>
</feature>
<keyword evidence="6 7" id="KW-0472">Membrane</keyword>
<evidence type="ECO:0000256" key="3">
    <source>
        <dbReference type="ARBA" id="ARBA00022475"/>
    </source>
</evidence>
<dbReference type="InterPro" id="IPR036259">
    <property type="entry name" value="MFS_trans_sf"/>
</dbReference>
<feature type="transmembrane region" description="Helical" evidence="7">
    <location>
        <begin position="173"/>
        <end position="194"/>
    </location>
</feature>
<dbReference type="CDD" id="cd17325">
    <property type="entry name" value="MFS_MdtG_SLC18_like"/>
    <property type="match status" value="1"/>
</dbReference>
<organism evidence="9 10">
    <name type="scientific">Paenibacillus medicaginis</name>
    <dbReference type="NCBI Taxonomy" id="1470560"/>
    <lineage>
        <taxon>Bacteria</taxon>
        <taxon>Bacillati</taxon>
        <taxon>Bacillota</taxon>
        <taxon>Bacilli</taxon>
        <taxon>Bacillales</taxon>
        <taxon>Paenibacillaceae</taxon>
        <taxon>Paenibacillus</taxon>
    </lineage>
</organism>
<keyword evidence="10" id="KW-1185">Reference proteome</keyword>
<feature type="transmembrane region" description="Helical" evidence="7">
    <location>
        <begin position="334"/>
        <end position="356"/>
    </location>
</feature>
<evidence type="ECO:0000256" key="6">
    <source>
        <dbReference type="ARBA" id="ARBA00023136"/>
    </source>
</evidence>
<feature type="transmembrane region" description="Helical" evidence="7">
    <location>
        <begin position="309"/>
        <end position="328"/>
    </location>
</feature>
<feature type="transmembrane region" description="Helical" evidence="7">
    <location>
        <begin position="397"/>
        <end position="417"/>
    </location>
</feature>
<dbReference type="PANTHER" id="PTHR23517">
    <property type="entry name" value="RESISTANCE PROTEIN MDTM, PUTATIVE-RELATED-RELATED"/>
    <property type="match status" value="1"/>
</dbReference>
<keyword evidence="2" id="KW-0813">Transport</keyword>
<reference evidence="9 10" key="1">
    <citation type="submission" date="2024-09" db="EMBL/GenBank/DDBJ databases">
        <title>Paenibacillus zeirhizospherea sp. nov., isolated from surface of the maize (Zea mays) roots in a horticulture field, Hungary.</title>
        <authorList>
            <person name="Marton D."/>
            <person name="Farkas M."/>
            <person name="Bedics A."/>
            <person name="Toth E."/>
            <person name="Tancsics A."/>
            <person name="Boka K."/>
            <person name="Marati G."/>
            <person name="Kriszt B."/>
            <person name="Cserhati M."/>
        </authorList>
    </citation>
    <scope>NUCLEOTIDE SEQUENCE [LARGE SCALE GENOMIC DNA]</scope>
    <source>
        <strain evidence="9 10">JCM 18446</strain>
    </source>
</reference>
<evidence type="ECO:0000256" key="1">
    <source>
        <dbReference type="ARBA" id="ARBA00004651"/>
    </source>
</evidence>
<feature type="transmembrane region" description="Helical" evidence="7">
    <location>
        <begin position="147"/>
        <end position="167"/>
    </location>
</feature>
<evidence type="ECO:0000259" key="8">
    <source>
        <dbReference type="PROSITE" id="PS50850"/>
    </source>
</evidence>
<dbReference type="SUPFAM" id="SSF103473">
    <property type="entry name" value="MFS general substrate transporter"/>
    <property type="match status" value="1"/>
</dbReference>
<dbReference type="PROSITE" id="PS50850">
    <property type="entry name" value="MFS"/>
    <property type="match status" value="1"/>
</dbReference>
<evidence type="ECO:0000256" key="2">
    <source>
        <dbReference type="ARBA" id="ARBA00022448"/>
    </source>
</evidence>
<evidence type="ECO:0000313" key="9">
    <source>
        <dbReference type="EMBL" id="MFB5759392.1"/>
    </source>
</evidence>
<keyword evidence="5 7" id="KW-1133">Transmembrane helix</keyword>
<dbReference type="InterPro" id="IPR050171">
    <property type="entry name" value="MFS_Transporters"/>
</dbReference>
<accession>A0ABV5BVT7</accession>
<comment type="caution">
    <text evidence="9">The sequence shown here is derived from an EMBL/GenBank/DDBJ whole genome shotgun (WGS) entry which is preliminary data.</text>
</comment>
<dbReference type="EMBL" id="JBHIRY010000002">
    <property type="protein sequence ID" value="MFB5759392.1"/>
    <property type="molecule type" value="Genomic_DNA"/>
</dbReference>
<dbReference type="PANTHER" id="PTHR23517:SF3">
    <property type="entry name" value="INTEGRAL MEMBRANE TRANSPORT PROTEIN"/>
    <property type="match status" value="1"/>
</dbReference>
<name>A0ABV5BVT7_9BACL</name>
<feature type="domain" description="Major facilitator superfamily (MFS) profile" evidence="8">
    <location>
        <begin position="16"/>
        <end position="422"/>
    </location>
</feature>
<dbReference type="Gene3D" id="1.20.1250.20">
    <property type="entry name" value="MFS general substrate transporter like domains"/>
    <property type="match status" value="2"/>
</dbReference>
<dbReference type="Proteomes" id="UP001580430">
    <property type="component" value="Unassembled WGS sequence"/>
</dbReference>